<evidence type="ECO:0000256" key="4">
    <source>
        <dbReference type="ARBA" id="ARBA00023136"/>
    </source>
</evidence>
<keyword evidence="8" id="KW-1185">Reference proteome</keyword>
<evidence type="ECO:0000256" key="1">
    <source>
        <dbReference type="ARBA" id="ARBA00004141"/>
    </source>
</evidence>
<organism evidence="7 8">
    <name type="scientific">Klugiella xanthotipulae</name>
    <dbReference type="NCBI Taxonomy" id="244735"/>
    <lineage>
        <taxon>Bacteria</taxon>
        <taxon>Bacillati</taxon>
        <taxon>Actinomycetota</taxon>
        <taxon>Actinomycetes</taxon>
        <taxon>Micrococcales</taxon>
        <taxon>Microbacteriaceae</taxon>
        <taxon>Klugiella</taxon>
    </lineage>
</organism>
<evidence type="ECO:0000256" key="3">
    <source>
        <dbReference type="ARBA" id="ARBA00022989"/>
    </source>
</evidence>
<feature type="transmembrane region" description="Helical" evidence="5">
    <location>
        <begin position="14"/>
        <end position="37"/>
    </location>
</feature>
<dbReference type="GO" id="GO:0000271">
    <property type="term" value="P:polysaccharide biosynthetic process"/>
    <property type="evidence" value="ECO:0007669"/>
    <property type="project" value="InterPro"/>
</dbReference>
<evidence type="ECO:0000256" key="2">
    <source>
        <dbReference type="ARBA" id="ARBA00022692"/>
    </source>
</evidence>
<dbReference type="GO" id="GO:0016020">
    <property type="term" value="C:membrane"/>
    <property type="evidence" value="ECO:0007669"/>
    <property type="project" value="UniProtKB-SubCell"/>
</dbReference>
<keyword evidence="4 5" id="KW-0472">Membrane</keyword>
<comment type="subcellular location">
    <subcellularLocation>
        <location evidence="1">Membrane</location>
        <topology evidence="1">Multi-pass membrane protein</topology>
    </subcellularLocation>
</comment>
<dbReference type="OrthoDB" id="5118622at2"/>
<dbReference type="Proteomes" id="UP000318331">
    <property type="component" value="Unassembled WGS sequence"/>
</dbReference>
<evidence type="ECO:0000313" key="8">
    <source>
        <dbReference type="Proteomes" id="UP000318331"/>
    </source>
</evidence>
<evidence type="ECO:0000313" key="7">
    <source>
        <dbReference type="EMBL" id="TQM57590.1"/>
    </source>
</evidence>
<dbReference type="RefSeq" id="WP_141918824.1">
    <property type="nucleotide sequence ID" value="NZ_BAAAYS010000015.1"/>
</dbReference>
<dbReference type="InterPro" id="IPR007267">
    <property type="entry name" value="GtrA_DPMS_TM"/>
</dbReference>
<keyword evidence="2 5" id="KW-0812">Transmembrane</keyword>
<evidence type="ECO:0000259" key="6">
    <source>
        <dbReference type="Pfam" id="PF04138"/>
    </source>
</evidence>
<proteinExistence type="predicted"/>
<keyword evidence="3 5" id="KW-1133">Transmembrane helix</keyword>
<protein>
    <submittedName>
        <fullName evidence="7">Putative flippase GtrA</fullName>
    </submittedName>
</protein>
<name>A0A543HGZ2_9MICO</name>
<dbReference type="EMBL" id="VFPN01000004">
    <property type="protein sequence ID" value="TQM57590.1"/>
    <property type="molecule type" value="Genomic_DNA"/>
</dbReference>
<dbReference type="Pfam" id="PF04138">
    <property type="entry name" value="GtrA_DPMS_TM"/>
    <property type="match status" value="1"/>
</dbReference>
<feature type="domain" description="GtrA/DPMS transmembrane" evidence="6">
    <location>
        <begin position="16"/>
        <end position="125"/>
    </location>
</feature>
<sequence length="141" mass="15404">MTMPRAADRTLGQVIRFLIVGGSNTLITYAIFIGLGLVIPPWIAYSIAFGVGLVWVTLGSSRIVFRARAGGAQLALFCAWYLVVFGVGQLVIRLIDPRGFVSLAVTSLIVLACTTPLTFLGGRYIFRQREPQQVANEERES</sequence>
<feature type="transmembrane region" description="Helical" evidence="5">
    <location>
        <begin position="74"/>
        <end position="95"/>
    </location>
</feature>
<dbReference type="AlphaFoldDB" id="A0A543HGZ2"/>
<reference evidence="7 8" key="1">
    <citation type="submission" date="2019-06" db="EMBL/GenBank/DDBJ databases">
        <title>Sequencing the genomes of 1000 actinobacteria strains.</title>
        <authorList>
            <person name="Klenk H.-P."/>
        </authorList>
    </citation>
    <scope>NUCLEOTIDE SEQUENCE [LARGE SCALE GENOMIC DNA]</scope>
    <source>
        <strain evidence="7 8">DSM 18031</strain>
    </source>
</reference>
<feature type="transmembrane region" description="Helical" evidence="5">
    <location>
        <begin position="101"/>
        <end position="120"/>
    </location>
</feature>
<accession>A0A543HGZ2</accession>
<comment type="caution">
    <text evidence="7">The sequence shown here is derived from an EMBL/GenBank/DDBJ whole genome shotgun (WGS) entry which is preliminary data.</text>
</comment>
<evidence type="ECO:0000256" key="5">
    <source>
        <dbReference type="SAM" id="Phobius"/>
    </source>
</evidence>
<feature type="transmembrane region" description="Helical" evidence="5">
    <location>
        <begin position="43"/>
        <end position="65"/>
    </location>
</feature>
<gene>
    <name evidence="7" type="ORF">FB466_2585</name>
</gene>